<protein>
    <submittedName>
        <fullName evidence="5">C-x8-C-x5-C-x3-H type zinc finger protein</fullName>
    </submittedName>
</protein>
<dbReference type="InterPro" id="IPR000571">
    <property type="entry name" value="Znf_CCCH"/>
</dbReference>
<dbReference type="PANTHER" id="PTHR37543">
    <property type="entry name" value="CCCH ZINC FINGER DNA BINDING PROTEIN (AFU_ORTHOLOGUE AFUA_5G12760)"/>
    <property type="match status" value="1"/>
</dbReference>
<dbReference type="EMBL" id="KK088421">
    <property type="protein sequence ID" value="EYE95708.1"/>
    <property type="molecule type" value="Genomic_DNA"/>
</dbReference>
<reference evidence="6" key="1">
    <citation type="journal article" date="2014" name="Nat. Commun.">
        <title>Genomic adaptations of the halophilic Dead Sea filamentous fungus Eurotium rubrum.</title>
        <authorList>
            <person name="Kis-Papo T."/>
            <person name="Weig A.R."/>
            <person name="Riley R."/>
            <person name="Persoh D."/>
            <person name="Salamov A."/>
            <person name="Sun H."/>
            <person name="Lipzen A."/>
            <person name="Wasser S.P."/>
            <person name="Rambold G."/>
            <person name="Grigoriev I.V."/>
            <person name="Nevo E."/>
        </authorList>
    </citation>
    <scope>NUCLEOTIDE SEQUENCE [LARGE SCALE GENOMIC DNA]</scope>
    <source>
        <strain evidence="6">CBS 135680</strain>
    </source>
</reference>
<dbReference type="Gene3D" id="4.10.1000.10">
    <property type="entry name" value="Zinc finger, CCCH-type"/>
    <property type="match status" value="1"/>
</dbReference>
<feature type="domain" description="C3H1-type" evidence="4">
    <location>
        <begin position="266"/>
        <end position="292"/>
    </location>
</feature>
<dbReference type="GeneID" id="63699347"/>
<evidence type="ECO:0000256" key="2">
    <source>
        <dbReference type="SAM" id="Coils"/>
    </source>
</evidence>
<evidence type="ECO:0000313" key="6">
    <source>
        <dbReference type="Proteomes" id="UP000019804"/>
    </source>
</evidence>
<feature type="zinc finger region" description="C3H1-type" evidence="1">
    <location>
        <begin position="266"/>
        <end position="292"/>
    </location>
</feature>
<gene>
    <name evidence="5" type="ORF">EURHEDRAFT_454784</name>
</gene>
<dbReference type="Pfam" id="PF25540">
    <property type="entry name" value="DUF7923"/>
    <property type="match status" value="1"/>
</dbReference>
<keyword evidence="1" id="KW-0863">Zinc-finger</keyword>
<dbReference type="SMART" id="SM00356">
    <property type="entry name" value="ZnF_C3H1"/>
    <property type="match status" value="2"/>
</dbReference>
<dbReference type="GO" id="GO:0008270">
    <property type="term" value="F:zinc ion binding"/>
    <property type="evidence" value="ECO:0007669"/>
    <property type="project" value="UniProtKB-KW"/>
</dbReference>
<dbReference type="STRING" id="1388766.A0A017SFC0"/>
<keyword evidence="1" id="KW-0862">Zinc</keyword>
<dbReference type="RefSeq" id="XP_040639396.1">
    <property type="nucleotide sequence ID" value="XM_040784223.1"/>
</dbReference>
<keyword evidence="2" id="KW-0175">Coiled coil</keyword>
<evidence type="ECO:0000313" key="5">
    <source>
        <dbReference type="EMBL" id="EYE95708.1"/>
    </source>
</evidence>
<dbReference type="Pfam" id="PF25542">
    <property type="entry name" value="zf-CCCH_12"/>
    <property type="match status" value="1"/>
</dbReference>
<dbReference type="AlphaFoldDB" id="A0A017SFC0"/>
<sequence>MLRDHDIQKLAGQLRAVDRENQQHYENLSALLGNFNSLLESYNLLKSDYEEEKEAREKYKKMARGQERNPFVLVLVDGDGYPFQEDLIRSRNEGGITAARRMTDSIKELLHDRLGDQAEQCRVMIRIYANLLGLSKALARAGLVGHEARSFAAFASSFTRSQDLADFIDAGDKKEGADHKIREMFRLFADINQCKHIFFAGCHDVGYLSFLMPYRGMADRITLLKGPSFHPEFKTLGLPISEIPSLFMSSPLGSSLEPITSKSAVPKSAVCWFFQKGICKYGNDCSKQHISSQQHEMSKAQENKSDTQSTVREMRHYATIPRSPSSKDEGPLVHINRNGDRIDTAISQPTNEEWNAYARRAKQHKICNQYHLGGECSNLNCQFDHSHVDESLIEVMRYIMRQHVCPNGSDCRLGKCYLGHMCQKPGCKGGKPCRFSQHAHTLDRQIYGNTTPTDTHSYDSSSSEDYDYLA</sequence>
<dbReference type="PROSITE" id="PS50103">
    <property type="entry name" value="ZF_C3H1"/>
    <property type="match status" value="1"/>
</dbReference>
<dbReference type="InterPro" id="IPR057683">
    <property type="entry name" value="DUF7923"/>
</dbReference>
<evidence type="ECO:0000259" key="4">
    <source>
        <dbReference type="PROSITE" id="PS50103"/>
    </source>
</evidence>
<evidence type="ECO:0000256" key="1">
    <source>
        <dbReference type="PROSITE-ProRule" id="PRU00723"/>
    </source>
</evidence>
<dbReference type="InterPro" id="IPR057654">
    <property type="entry name" value="Znf-CCCH_tandem"/>
</dbReference>
<dbReference type="HOGENOM" id="CLU_031811_5_1_1"/>
<name>A0A017SFC0_ASPRC</name>
<dbReference type="OrthoDB" id="2270193at2759"/>
<dbReference type="PANTHER" id="PTHR37543:SF1">
    <property type="entry name" value="CCCH ZINC FINGER DNA BINDING PROTEIN (AFU_ORTHOLOGUE AFUA_5G12760)"/>
    <property type="match status" value="1"/>
</dbReference>
<dbReference type="Proteomes" id="UP000019804">
    <property type="component" value="Unassembled WGS sequence"/>
</dbReference>
<evidence type="ECO:0000256" key="3">
    <source>
        <dbReference type="SAM" id="MobiDB-lite"/>
    </source>
</evidence>
<proteinExistence type="predicted"/>
<keyword evidence="1" id="KW-0479">Metal-binding</keyword>
<feature type="coiled-coil region" evidence="2">
    <location>
        <begin position="42"/>
        <end position="69"/>
    </location>
</feature>
<keyword evidence="6" id="KW-1185">Reference proteome</keyword>
<organism evidence="5 6">
    <name type="scientific">Aspergillus ruber (strain CBS 135680)</name>
    <dbReference type="NCBI Taxonomy" id="1388766"/>
    <lineage>
        <taxon>Eukaryota</taxon>
        <taxon>Fungi</taxon>
        <taxon>Dikarya</taxon>
        <taxon>Ascomycota</taxon>
        <taxon>Pezizomycotina</taxon>
        <taxon>Eurotiomycetes</taxon>
        <taxon>Eurotiomycetidae</taxon>
        <taxon>Eurotiales</taxon>
        <taxon>Aspergillaceae</taxon>
        <taxon>Aspergillus</taxon>
        <taxon>Aspergillus subgen. Aspergillus</taxon>
    </lineage>
</organism>
<accession>A0A017SFC0</accession>
<feature type="region of interest" description="Disordered" evidence="3">
    <location>
        <begin position="446"/>
        <end position="470"/>
    </location>
</feature>
<dbReference type="Pfam" id="PF25543">
    <property type="entry name" value="zf-CCCH_tandem"/>
    <property type="match status" value="1"/>
</dbReference>